<evidence type="ECO:0000313" key="2">
    <source>
        <dbReference type="Proteomes" id="UP000838756"/>
    </source>
</evidence>
<dbReference type="Proteomes" id="UP000838756">
    <property type="component" value="Unassembled WGS sequence"/>
</dbReference>
<protein>
    <submittedName>
        <fullName evidence="1">Jg26054 protein</fullName>
    </submittedName>
</protein>
<accession>A0A8S4QPB2</accession>
<organism evidence="1 2">
    <name type="scientific">Pararge aegeria aegeria</name>
    <dbReference type="NCBI Taxonomy" id="348720"/>
    <lineage>
        <taxon>Eukaryota</taxon>
        <taxon>Metazoa</taxon>
        <taxon>Ecdysozoa</taxon>
        <taxon>Arthropoda</taxon>
        <taxon>Hexapoda</taxon>
        <taxon>Insecta</taxon>
        <taxon>Pterygota</taxon>
        <taxon>Neoptera</taxon>
        <taxon>Endopterygota</taxon>
        <taxon>Lepidoptera</taxon>
        <taxon>Glossata</taxon>
        <taxon>Ditrysia</taxon>
        <taxon>Papilionoidea</taxon>
        <taxon>Nymphalidae</taxon>
        <taxon>Satyrinae</taxon>
        <taxon>Satyrini</taxon>
        <taxon>Parargina</taxon>
        <taxon>Pararge</taxon>
    </lineage>
</organism>
<reference evidence="1" key="1">
    <citation type="submission" date="2022-03" db="EMBL/GenBank/DDBJ databases">
        <authorList>
            <person name="Lindestad O."/>
        </authorList>
    </citation>
    <scope>NUCLEOTIDE SEQUENCE</scope>
</reference>
<gene>
    <name evidence="1" type="primary">jg26054</name>
    <name evidence="1" type="ORF">PAEG_LOCUS3749</name>
</gene>
<evidence type="ECO:0000313" key="1">
    <source>
        <dbReference type="EMBL" id="CAH2215620.1"/>
    </source>
</evidence>
<dbReference type="EMBL" id="CAKXAJ010012265">
    <property type="protein sequence ID" value="CAH2215620.1"/>
    <property type="molecule type" value="Genomic_DNA"/>
</dbReference>
<proteinExistence type="predicted"/>
<comment type="caution">
    <text evidence="1">The sequence shown here is derived from an EMBL/GenBank/DDBJ whole genome shotgun (WGS) entry which is preliminary data.</text>
</comment>
<sequence>MNPTGHPSLLPSVPSLIEDHPALQVVPYHSPKIKGHLVISERLLYHAKWEGAKDIGSQRTHSVYGRFAGPPGNSNMLVYNFRIFSSLVWWEAWAVASYPTDKNVALSDLAFRCDVA</sequence>
<name>A0A8S4QPB2_9NEOP</name>
<dbReference type="AlphaFoldDB" id="A0A8S4QPB2"/>
<keyword evidence="2" id="KW-1185">Reference proteome</keyword>